<proteinExistence type="predicted"/>
<dbReference type="PANTHER" id="PTHR10302:SF0">
    <property type="entry name" value="SINGLE-STRANDED DNA-BINDING PROTEIN, MITOCHONDRIAL"/>
    <property type="match status" value="1"/>
</dbReference>
<dbReference type="GO" id="GO:0003697">
    <property type="term" value="F:single-stranded DNA binding"/>
    <property type="evidence" value="ECO:0007669"/>
    <property type="project" value="InterPro"/>
</dbReference>
<dbReference type="Proteomes" id="UP000799536">
    <property type="component" value="Unassembled WGS sequence"/>
</dbReference>
<name>A0A9P4MWJ8_9PLEO</name>
<dbReference type="SUPFAM" id="SSF50249">
    <property type="entry name" value="Nucleic acid-binding proteins"/>
    <property type="match status" value="1"/>
</dbReference>
<comment type="caution">
    <text evidence="4">The sequence shown here is derived from an EMBL/GenBank/DDBJ whole genome shotgun (WGS) entry which is preliminary data.</text>
</comment>
<sequence length="155" mass="17002">MSFLNSTLRTFSRSTSSSSLATRAFSTTPRASLARMSIVGRLGAVPEEVQTSTDKNLVRFVVGSKSGKGENQKTSWFRIASFVEGGQKEFLMGLPKGTLLYVDADARLQSYQDKEGQQRSSLSLVARNFDVISRPREQEIPGEGDEGLVSDEGRM</sequence>
<dbReference type="PROSITE" id="PS50935">
    <property type="entry name" value="SSB"/>
    <property type="match status" value="1"/>
</dbReference>
<evidence type="ECO:0008006" key="6">
    <source>
        <dbReference type="Google" id="ProtNLM"/>
    </source>
</evidence>
<dbReference type="CDD" id="cd04496">
    <property type="entry name" value="SSB_OBF"/>
    <property type="match status" value="1"/>
</dbReference>
<gene>
    <name evidence="4" type="ORF">GQ43DRAFT_452893</name>
</gene>
<protein>
    <recommendedName>
        <fullName evidence="6">SsDNA binding protein</fullName>
    </recommendedName>
</protein>
<evidence type="ECO:0000313" key="4">
    <source>
        <dbReference type="EMBL" id="KAF2205851.1"/>
    </source>
</evidence>
<feature type="compositionally biased region" description="Acidic residues" evidence="3">
    <location>
        <begin position="140"/>
        <end position="149"/>
    </location>
</feature>
<evidence type="ECO:0000256" key="1">
    <source>
        <dbReference type="ARBA" id="ARBA00023125"/>
    </source>
</evidence>
<reference evidence="4" key="1">
    <citation type="journal article" date="2020" name="Stud. Mycol.">
        <title>101 Dothideomycetes genomes: a test case for predicting lifestyles and emergence of pathogens.</title>
        <authorList>
            <person name="Haridas S."/>
            <person name="Albert R."/>
            <person name="Binder M."/>
            <person name="Bloem J."/>
            <person name="Labutti K."/>
            <person name="Salamov A."/>
            <person name="Andreopoulos B."/>
            <person name="Baker S."/>
            <person name="Barry K."/>
            <person name="Bills G."/>
            <person name="Bluhm B."/>
            <person name="Cannon C."/>
            <person name="Castanera R."/>
            <person name="Culley D."/>
            <person name="Daum C."/>
            <person name="Ezra D."/>
            <person name="Gonzalez J."/>
            <person name="Henrissat B."/>
            <person name="Kuo A."/>
            <person name="Liang C."/>
            <person name="Lipzen A."/>
            <person name="Lutzoni F."/>
            <person name="Magnuson J."/>
            <person name="Mondo S."/>
            <person name="Nolan M."/>
            <person name="Ohm R."/>
            <person name="Pangilinan J."/>
            <person name="Park H.-J."/>
            <person name="Ramirez L."/>
            <person name="Alfaro M."/>
            <person name="Sun H."/>
            <person name="Tritt A."/>
            <person name="Yoshinaga Y."/>
            <person name="Zwiers L.-H."/>
            <person name="Turgeon B."/>
            <person name="Goodwin S."/>
            <person name="Spatafora J."/>
            <person name="Crous P."/>
            <person name="Grigoriev I."/>
        </authorList>
    </citation>
    <scope>NUCLEOTIDE SEQUENCE</scope>
    <source>
        <strain evidence="4">ATCC 74209</strain>
    </source>
</reference>
<dbReference type="OrthoDB" id="1078367at2759"/>
<dbReference type="PANTHER" id="PTHR10302">
    <property type="entry name" value="SINGLE-STRANDED DNA-BINDING PROTEIN"/>
    <property type="match status" value="1"/>
</dbReference>
<dbReference type="Gene3D" id="2.40.50.140">
    <property type="entry name" value="Nucleic acid-binding proteins"/>
    <property type="match status" value="1"/>
</dbReference>
<dbReference type="InterPro" id="IPR012340">
    <property type="entry name" value="NA-bd_OB-fold"/>
</dbReference>
<dbReference type="Pfam" id="PF00436">
    <property type="entry name" value="SSB"/>
    <property type="match status" value="1"/>
</dbReference>
<evidence type="ECO:0000313" key="5">
    <source>
        <dbReference type="Proteomes" id="UP000799536"/>
    </source>
</evidence>
<keyword evidence="5" id="KW-1185">Reference proteome</keyword>
<dbReference type="AlphaFoldDB" id="A0A9P4MWJ8"/>
<dbReference type="GO" id="GO:0042645">
    <property type="term" value="C:mitochondrial nucleoid"/>
    <property type="evidence" value="ECO:0007669"/>
    <property type="project" value="TreeGrafter"/>
</dbReference>
<dbReference type="InterPro" id="IPR000424">
    <property type="entry name" value="Primosome_PriB/ssb"/>
</dbReference>
<evidence type="ECO:0000256" key="3">
    <source>
        <dbReference type="SAM" id="MobiDB-lite"/>
    </source>
</evidence>
<dbReference type="EMBL" id="ML993849">
    <property type="protein sequence ID" value="KAF2205851.1"/>
    <property type="molecule type" value="Genomic_DNA"/>
</dbReference>
<dbReference type="InterPro" id="IPR011344">
    <property type="entry name" value="ssDNA-bd"/>
</dbReference>
<keyword evidence="1 2" id="KW-0238">DNA-binding</keyword>
<evidence type="ECO:0000256" key="2">
    <source>
        <dbReference type="PROSITE-ProRule" id="PRU00252"/>
    </source>
</evidence>
<organism evidence="4 5">
    <name type="scientific">Delitschia confertaspora ATCC 74209</name>
    <dbReference type="NCBI Taxonomy" id="1513339"/>
    <lineage>
        <taxon>Eukaryota</taxon>
        <taxon>Fungi</taxon>
        <taxon>Dikarya</taxon>
        <taxon>Ascomycota</taxon>
        <taxon>Pezizomycotina</taxon>
        <taxon>Dothideomycetes</taxon>
        <taxon>Pleosporomycetidae</taxon>
        <taxon>Pleosporales</taxon>
        <taxon>Delitschiaceae</taxon>
        <taxon>Delitschia</taxon>
    </lineage>
</organism>
<accession>A0A9P4MWJ8</accession>
<dbReference type="GO" id="GO:0006264">
    <property type="term" value="P:mitochondrial DNA replication"/>
    <property type="evidence" value="ECO:0007669"/>
    <property type="project" value="TreeGrafter"/>
</dbReference>
<feature type="region of interest" description="Disordered" evidence="3">
    <location>
        <begin position="135"/>
        <end position="155"/>
    </location>
</feature>